<dbReference type="EMBL" id="JACCGK010000016">
    <property type="protein sequence ID" value="NYT74256.1"/>
    <property type="molecule type" value="Genomic_DNA"/>
</dbReference>
<dbReference type="AlphaFoldDB" id="A0A7Z0SPS2"/>
<protein>
    <submittedName>
        <fullName evidence="1">Uncharacterized protein</fullName>
    </submittedName>
</protein>
<sequence>MSFEQAVVNLEQTNAALQEEVVRFRDAAMGFNAVYPTITEGRQAVDDGKYFSVPGGGAYMRLYRRQGTSSELIAEFPDRAQVQSLVDVLGGRGVVGGSGDLVARGYGSLGTNARPMPDGDTLATLSQFGLFHVAANDPDLPLVTGLGVVLHLPANTAANATQLLFRAGGSRQALIRDGGPGNYNHFVPIFHAGNILSPISFDDEVPSGGLMESDSNSDGSWEILATGRIKMRMKKGITTGITNHFDLPKPLATITGATISVTTDTDLTAWSSNADRGSFRANGRFNNAGSINVLADSNFFNSPTSGEVGSVFIEVEGDYI</sequence>
<organism evidence="1 2">
    <name type="scientific">Vreelandella sedimenti</name>
    <dbReference type="NCBI Taxonomy" id="2729618"/>
    <lineage>
        <taxon>Bacteria</taxon>
        <taxon>Pseudomonadati</taxon>
        <taxon>Pseudomonadota</taxon>
        <taxon>Gammaproteobacteria</taxon>
        <taxon>Oceanospirillales</taxon>
        <taxon>Halomonadaceae</taxon>
        <taxon>Vreelandella</taxon>
    </lineage>
</organism>
<keyword evidence="2" id="KW-1185">Reference proteome</keyword>
<reference evidence="1 2" key="1">
    <citation type="submission" date="2020-07" db="EMBL/GenBank/DDBJ databases">
        <title>Halomonas sp. QX-2 draft genome sequence.</title>
        <authorList>
            <person name="Qiu X."/>
        </authorList>
    </citation>
    <scope>NUCLEOTIDE SEQUENCE [LARGE SCALE GENOMIC DNA]</scope>
    <source>
        <strain evidence="1 2">QX-2</strain>
    </source>
</reference>
<proteinExistence type="predicted"/>
<accession>A0A7Z0SPS2</accession>
<name>A0A7Z0SPS2_9GAMM</name>
<gene>
    <name evidence="1" type="ORF">HZU72_17740</name>
</gene>
<evidence type="ECO:0000313" key="2">
    <source>
        <dbReference type="Proteomes" id="UP000520876"/>
    </source>
</evidence>
<dbReference type="RefSeq" id="WP_180094500.1">
    <property type="nucleotide sequence ID" value="NZ_JACCGK010000016.1"/>
</dbReference>
<dbReference type="Proteomes" id="UP000520876">
    <property type="component" value="Unassembled WGS sequence"/>
</dbReference>
<evidence type="ECO:0000313" key="1">
    <source>
        <dbReference type="EMBL" id="NYT74256.1"/>
    </source>
</evidence>
<comment type="caution">
    <text evidence="1">The sequence shown here is derived from an EMBL/GenBank/DDBJ whole genome shotgun (WGS) entry which is preliminary data.</text>
</comment>